<protein>
    <submittedName>
        <fullName evidence="5">Tetratricopeptide repeat protein</fullName>
    </submittedName>
</protein>
<dbReference type="SMART" id="SM00028">
    <property type="entry name" value="TPR"/>
    <property type="match status" value="5"/>
</dbReference>
<evidence type="ECO:0000313" key="6">
    <source>
        <dbReference type="Proteomes" id="UP001467690"/>
    </source>
</evidence>
<feature type="signal peptide" evidence="4">
    <location>
        <begin position="1"/>
        <end position="27"/>
    </location>
</feature>
<dbReference type="PROSITE" id="PS50005">
    <property type="entry name" value="TPR"/>
    <property type="match status" value="1"/>
</dbReference>
<reference evidence="5 6" key="1">
    <citation type="submission" date="2024-06" db="EMBL/GenBank/DDBJ databases">
        <authorList>
            <person name="Chen R.Y."/>
        </authorList>
    </citation>
    <scope>NUCLEOTIDE SEQUENCE [LARGE SCALE GENOMIC DNA]</scope>
    <source>
        <strain evidence="5 6">D2</strain>
    </source>
</reference>
<dbReference type="RefSeq" id="WP_143871341.1">
    <property type="nucleotide sequence ID" value="NZ_CP041660.1"/>
</dbReference>
<dbReference type="SUPFAM" id="SSF48452">
    <property type="entry name" value="TPR-like"/>
    <property type="match status" value="2"/>
</dbReference>
<comment type="caution">
    <text evidence="5">The sequence shown here is derived from an EMBL/GenBank/DDBJ whole genome shotgun (WGS) entry which is preliminary data.</text>
</comment>
<sequence length="431" mass="48296">MKLLSKKLALVAILSVLGSTPAISVYAADNDNAETRKTVKVPAMRSKVYEQLARAQGLADEGKPQEAIEALDNVKRKSSSMNSYEIAMMHNFYAFVYYNMENMEKAIESFEKVVSEEAIPESLRMSTLYSLAQLHMAEENYAKTISMMQRWYDAGGDEENPNAQVLMAQAYYQLKEYDNALKPLKKAIKIVADAGETPKENWFVLQRAIYYSLKKPEHVADVTETLVRLFNKPEYWLQLAGMYGELGLEEKQLAMMEVAYQQGFVTKKADILALAQLYVYHQVPVKGAILLEKAIEDGVVEENVKNLKFLAQAFTLAKEDQKAVPVLAKAAAISDDGNLDAQLGQTYLNMEKWELAIEATQRAVKKGQLDEPGKAQLVLGMAYFNLKQFDKSLQALNIASEHSSSKAMATQWKKYVSKEKENAEAMASISA</sequence>
<gene>
    <name evidence="5" type="ORF">ABS311_20235</name>
</gene>
<dbReference type="InterPro" id="IPR019734">
    <property type="entry name" value="TPR_rpt"/>
</dbReference>
<keyword evidence="6" id="KW-1185">Reference proteome</keyword>
<dbReference type="Pfam" id="PF12895">
    <property type="entry name" value="ANAPC3"/>
    <property type="match status" value="1"/>
</dbReference>
<evidence type="ECO:0000313" key="5">
    <source>
        <dbReference type="EMBL" id="MER2494207.1"/>
    </source>
</evidence>
<dbReference type="PANTHER" id="PTHR45586">
    <property type="entry name" value="TPR REPEAT-CONTAINING PROTEIN PA4667"/>
    <property type="match status" value="1"/>
</dbReference>
<feature type="repeat" description="TPR" evidence="3">
    <location>
        <begin position="161"/>
        <end position="194"/>
    </location>
</feature>
<dbReference type="Proteomes" id="UP001467690">
    <property type="component" value="Unassembled WGS sequence"/>
</dbReference>
<accession>A0ABV1RMP4</accession>
<name>A0ABV1RMP4_9ALTE</name>
<dbReference type="Pfam" id="PF13432">
    <property type="entry name" value="TPR_16"/>
    <property type="match status" value="1"/>
</dbReference>
<evidence type="ECO:0000256" key="4">
    <source>
        <dbReference type="SAM" id="SignalP"/>
    </source>
</evidence>
<evidence type="ECO:0000256" key="2">
    <source>
        <dbReference type="ARBA" id="ARBA00022803"/>
    </source>
</evidence>
<proteinExistence type="predicted"/>
<dbReference type="PANTHER" id="PTHR45586:SF1">
    <property type="entry name" value="LIPOPOLYSACCHARIDE ASSEMBLY PROTEIN B"/>
    <property type="match status" value="1"/>
</dbReference>
<evidence type="ECO:0000256" key="1">
    <source>
        <dbReference type="ARBA" id="ARBA00022737"/>
    </source>
</evidence>
<dbReference type="EMBL" id="JBELOE010000284">
    <property type="protein sequence ID" value="MER2494207.1"/>
    <property type="molecule type" value="Genomic_DNA"/>
</dbReference>
<evidence type="ECO:0000256" key="3">
    <source>
        <dbReference type="PROSITE-ProRule" id="PRU00339"/>
    </source>
</evidence>
<dbReference type="InterPro" id="IPR051012">
    <property type="entry name" value="CellSynth/LPSAsmb/PSIAsmb"/>
</dbReference>
<keyword evidence="4" id="KW-0732">Signal</keyword>
<organism evidence="5 6">
    <name type="scientific">Catenovulum sediminis</name>
    <dbReference type="NCBI Taxonomy" id="1740262"/>
    <lineage>
        <taxon>Bacteria</taxon>
        <taxon>Pseudomonadati</taxon>
        <taxon>Pseudomonadota</taxon>
        <taxon>Gammaproteobacteria</taxon>
        <taxon>Alteromonadales</taxon>
        <taxon>Alteromonadaceae</taxon>
        <taxon>Catenovulum</taxon>
    </lineage>
</organism>
<feature type="chain" id="PRO_5047064898" evidence="4">
    <location>
        <begin position="28"/>
        <end position="431"/>
    </location>
</feature>
<dbReference type="Gene3D" id="1.25.40.10">
    <property type="entry name" value="Tetratricopeptide repeat domain"/>
    <property type="match status" value="2"/>
</dbReference>
<keyword evidence="1" id="KW-0677">Repeat</keyword>
<dbReference type="InterPro" id="IPR011990">
    <property type="entry name" value="TPR-like_helical_dom_sf"/>
</dbReference>
<keyword evidence="2 3" id="KW-0802">TPR repeat</keyword>